<gene>
    <name evidence="2" type="ORF">PlAlph_4070</name>
</gene>
<organism evidence="2">
    <name type="scientific">uncultured Alphaproteobacteria bacterium</name>
    <dbReference type="NCBI Taxonomy" id="91750"/>
    <lineage>
        <taxon>Bacteria</taxon>
        <taxon>Pseudomonadati</taxon>
        <taxon>Pseudomonadota</taxon>
        <taxon>Alphaproteobacteria</taxon>
        <taxon>environmental samples</taxon>
    </lineage>
</organism>
<keyword evidence="1" id="KW-0472">Membrane</keyword>
<proteinExistence type="predicted"/>
<protein>
    <submittedName>
        <fullName evidence="2">Uncharacterized protein</fullName>
    </submittedName>
</protein>
<name>A0A6G8F2H2_9PROT</name>
<evidence type="ECO:0000313" key="2">
    <source>
        <dbReference type="EMBL" id="QIM10515.1"/>
    </source>
</evidence>
<dbReference type="EMBL" id="MN990730">
    <property type="protein sequence ID" value="QIM10515.1"/>
    <property type="molecule type" value="Genomic_DNA"/>
</dbReference>
<keyword evidence="1" id="KW-0812">Transmembrane</keyword>
<evidence type="ECO:0000256" key="1">
    <source>
        <dbReference type="SAM" id="Phobius"/>
    </source>
</evidence>
<feature type="transmembrane region" description="Helical" evidence="1">
    <location>
        <begin position="20"/>
        <end position="43"/>
    </location>
</feature>
<accession>A0A6G8F2H2</accession>
<dbReference type="AlphaFoldDB" id="A0A6G8F2H2"/>
<sequence length="146" mass="17313">MKKTVTFSILAIIGEVALFGWASNICIATYVAVLGIIIAWFAISCKRDIQKQRNAWKANPIPPDIEQFDQFFWQQLISQQNWYLENIYTKDDIKSLIGQYADKIQRTWEDQTIHLQKRMETVKLYMQRINSLTYYLDYIEPKCCIF</sequence>
<reference evidence="2" key="1">
    <citation type="journal article" date="2020" name="J. ISSAAS">
        <title>Lactobacilli and other gastrointestinal microbiota of Peromyscus leucopus, reservoir host for agents of Lyme disease and other zoonoses in North America.</title>
        <authorList>
            <person name="Milovic A."/>
            <person name="Bassam K."/>
            <person name="Shao H."/>
            <person name="Chatzistamou I."/>
            <person name="Tufts D.M."/>
            <person name="Diuk-Wasser M."/>
            <person name="Barbour A.G."/>
        </authorList>
    </citation>
    <scope>NUCLEOTIDE SEQUENCE</scope>
    <source>
        <strain evidence="2">LL90</strain>
    </source>
</reference>
<keyword evidence="1" id="KW-1133">Transmembrane helix</keyword>